<proteinExistence type="predicted"/>
<gene>
    <name evidence="4" type="ORF">VKT23_016135</name>
</gene>
<dbReference type="Proteomes" id="UP001498398">
    <property type="component" value="Unassembled WGS sequence"/>
</dbReference>
<feature type="region of interest" description="Disordered" evidence="1">
    <location>
        <begin position="126"/>
        <end position="145"/>
    </location>
</feature>
<keyword evidence="2" id="KW-0472">Membrane</keyword>
<dbReference type="Pfam" id="PF20152">
    <property type="entry name" value="DUF6534"/>
    <property type="match status" value="1"/>
</dbReference>
<feature type="transmembrane region" description="Helical" evidence="2">
    <location>
        <begin position="55"/>
        <end position="82"/>
    </location>
</feature>
<evidence type="ECO:0000259" key="3">
    <source>
        <dbReference type="Pfam" id="PF20152"/>
    </source>
</evidence>
<organism evidence="4 5">
    <name type="scientific">Marasmiellus scandens</name>
    <dbReference type="NCBI Taxonomy" id="2682957"/>
    <lineage>
        <taxon>Eukaryota</taxon>
        <taxon>Fungi</taxon>
        <taxon>Dikarya</taxon>
        <taxon>Basidiomycota</taxon>
        <taxon>Agaricomycotina</taxon>
        <taxon>Agaricomycetes</taxon>
        <taxon>Agaricomycetidae</taxon>
        <taxon>Agaricales</taxon>
        <taxon>Marasmiineae</taxon>
        <taxon>Omphalotaceae</taxon>
        <taxon>Marasmiellus</taxon>
    </lineage>
</organism>
<evidence type="ECO:0000313" key="4">
    <source>
        <dbReference type="EMBL" id="KAK7442537.1"/>
    </source>
</evidence>
<keyword evidence="5" id="KW-1185">Reference proteome</keyword>
<comment type="caution">
    <text evidence="4">The sequence shown here is derived from an EMBL/GenBank/DDBJ whole genome shotgun (WGS) entry which is preliminary data.</text>
</comment>
<keyword evidence="2" id="KW-1133">Transmembrane helix</keyword>
<feature type="transmembrane region" description="Helical" evidence="2">
    <location>
        <begin position="20"/>
        <end position="43"/>
    </location>
</feature>
<feature type="compositionally biased region" description="Polar residues" evidence="1">
    <location>
        <begin position="130"/>
        <end position="145"/>
    </location>
</feature>
<dbReference type="EMBL" id="JBANRG010000058">
    <property type="protein sequence ID" value="KAK7442537.1"/>
    <property type="molecule type" value="Genomic_DNA"/>
</dbReference>
<dbReference type="PANTHER" id="PTHR40465:SF1">
    <property type="entry name" value="DUF6534 DOMAIN-CONTAINING PROTEIN"/>
    <property type="match status" value="1"/>
</dbReference>
<name>A0ABR1IW25_9AGAR</name>
<sequence>MISETFATTFFVSRAGMATIGLGNVLYTIAELVATVALAWSFYKSKTGIRRTDSILTRLFGWFVTRGILLSIVQVLSLALYLANPLSFIWVSLHFLQSKFYVITTLSLLNSRKHLRRRINIFDSAFSPGPTGNDTRNTDSESSQAREGIVMDISASHDTNEESVQSPTLDKDVESCLTIPDSPLTIRTDLDQDGFEMSSTATEPAHRVPRVFISREQITTSI</sequence>
<evidence type="ECO:0000313" key="5">
    <source>
        <dbReference type="Proteomes" id="UP001498398"/>
    </source>
</evidence>
<keyword evidence="2" id="KW-0812">Transmembrane</keyword>
<evidence type="ECO:0000256" key="2">
    <source>
        <dbReference type="SAM" id="Phobius"/>
    </source>
</evidence>
<reference evidence="4 5" key="1">
    <citation type="submission" date="2024-01" db="EMBL/GenBank/DDBJ databases">
        <title>A draft genome for the cacao thread blight pathogen Marasmiellus scandens.</title>
        <authorList>
            <person name="Baruah I.K."/>
            <person name="Leung J."/>
            <person name="Bukari Y."/>
            <person name="Amoako-Attah I."/>
            <person name="Meinhardt L.W."/>
            <person name="Bailey B.A."/>
            <person name="Cohen S.P."/>
        </authorList>
    </citation>
    <scope>NUCLEOTIDE SEQUENCE [LARGE SCALE GENOMIC DNA]</scope>
    <source>
        <strain evidence="4 5">GH-19</strain>
    </source>
</reference>
<evidence type="ECO:0000256" key="1">
    <source>
        <dbReference type="SAM" id="MobiDB-lite"/>
    </source>
</evidence>
<accession>A0ABR1IW25</accession>
<feature type="transmembrane region" description="Helical" evidence="2">
    <location>
        <begin position="88"/>
        <end position="109"/>
    </location>
</feature>
<feature type="domain" description="DUF6534" evidence="3">
    <location>
        <begin position="29"/>
        <end position="114"/>
    </location>
</feature>
<dbReference type="InterPro" id="IPR045339">
    <property type="entry name" value="DUF6534"/>
</dbReference>
<dbReference type="PANTHER" id="PTHR40465">
    <property type="entry name" value="CHROMOSOME 1, WHOLE GENOME SHOTGUN SEQUENCE"/>
    <property type="match status" value="1"/>
</dbReference>
<protein>
    <recommendedName>
        <fullName evidence="3">DUF6534 domain-containing protein</fullName>
    </recommendedName>
</protein>